<sequence length="1970" mass="224476">MASVPEEQSISLQLGDIIEITSPSDDNLNEKQFFIKYLDKQRIDIMERDGDTKTLLLNNDGTFQNESIESIAILSRAESPSYARQHGLLPGKWIDIHFGGDIPAVITGNITALDEDQIEILYLDNDEGGNLEGETIYIDFAYKGIPENIPIEKIVLREPPQNVKLPTPEEIELSPIKEGTPEQQDDIADEMDDLQLASPDGEAPEPEPVFKERVRNIILAADQIQFGDKLAAIQQVVEVPEDEKRFGIDKQTTDILNELLSDIPNAQRTQSVLNNIHRMIERFKQLRTEFSKFDHQGNAMMPEIQGADYKPLIESLKTFNQKLYWLLPVVKNKKKVYNVDQDAAGELGDIDPQTLAAIRVAETEIIGAFKNGDIPDGQNGYDYLTKNMNSFWTPFEESTDPNIITTKEVKDNITAVVDNLGDFYSSVAKNQDIVRKRFLIETYNLGINTLEANRIKGGGLVVKTKPVTKPDTMQVKSLLSLPRPAIKFSRVNLPGTNILIKCGLSSNYLAYWRMLNKLTVVDQKIIEEGEVLDEESEKYLRDITEYLPSEDSDISYETYLNSVVPKTRILFDLMKDGINGKLSLHSIIDALEPFMIYQRDLSFKQYEQMTMFIIEKVKDFKKSYQVAKRAFEVLSTRGANTNFSPKLLTTFTSKREAITDIMEHYKLDKYPTQEMRDSEFLDIINSIDYGKFFFSMIGLVNSDLMIPNGMEQLNNTEEWIKQQTDDANADPQTEKCKTYVLAKKYLGMDELEEDNGKRVFFDKQYDKTFYDIAKEHEDELSMLVTRDQQIALLTEKLMSAAGLSEVEAKKDAEAMILKKRPVSDGDYAVVKLEEHNPPKMIYFIRKDNTWIRDEEINDNVTADKSKLFCNLTDNCISLNNSCDSNPTATVDIQKITVDKMVNEFVDSLKKNAEDIDTMILKVSENARGRLESLIRLKNENLIKYDKIKSALGGQANEVIIETSPYADTLSLILSQGDFVKRQHDIAKFVNYYTRPAGDDEDIWWLYCISTGVKLLPTFVFKLAEAFINGEDYFFMLRKIAAEQGDASGDGEAIIDKYSGWVITNIDFSTDEGFTAEGFVVKTREMLEADLGNAIAQAPNEEPEEYADPEANTILRVMKATSRFMGLDTSHIQDFVISETAKLLAKTMPAREDYEKAIAAAKAKGKKKKLDPYDIAYNQTLILVTLSFLLIGIQTSVPSLRTRKTYPGCVKSFGGYPCFGDSDTSGIAYIACVANGIKSSIEPWNAIRKLKPDKIVSKMTAMINKFILRTDLVQEKILAKQEYITHHDDEDIPADVDIKNWGTFLPPLRNVNIGTVAPITGEFESQLIQELKRGNKDQDSKINALRSKIIFLALSIEESIQKVVTNNIGAKQAILSNSAKVPFLENACCNDSDDNTHDYFAKREKTINTDNEMVRRLRNVLDDINIMSRASILFSPKDTRIIYPELPPEFDEETIYKAFIDYCRYNSDLPISEDLRAICMDKPEDFDTNASIEEQIAKLKRDGKNYNNDSLENLLAIINRNNIVNLDLHTLVFNNTQKIRDLLSSFEEKENTTIPQPFREKMSAIIDRFGVGDQPAKNGDSEEVRDFKNYLSTSNNQMQTLLSDFVRRNASKKDFVAFKNCIDSISNFKTTNEKHDSEVFNMSAFMKSAIKQIAKVYPNIIMNKVNYDSVKIPRHWKLSERHADDIKELIKKHYTPMTSFYDDEQLNQLLNIYQYQENDILNIAMSTVYMTPIMVNGVMIETVFDKMMTELLFRFYLLSLLVDMMELVDREELYTEKVERPSNPLLAVGIEEVDVALADGDAVPLLEIMAGEKKVMAQKVAGLLSAIMRVTCLDKDSIDYSYKNVMEKITRAKEKEKDMIVEYLTEMSDEERNIENMFKNHKIGRWSVGMQKGFTVYQGDTYDQERDAIEKRALLEMKLGKIDGVTEGLMDVFVMDEEMRMQAIAEIEAEEYDMGHIGEDNDEYGEEYDEM</sequence>
<keyword evidence="1" id="KW-0175">Coiled coil</keyword>
<accession>A0A6C0CPR1</accession>
<protein>
    <submittedName>
        <fullName evidence="2">Uncharacterized protein</fullName>
    </submittedName>
</protein>
<feature type="coiled-coil region" evidence="1">
    <location>
        <begin position="1852"/>
        <end position="1879"/>
    </location>
</feature>
<dbReference type="EMBL" id="MN739469">
    <property type="protein sequence ID" value="QHT06471.1"/>
    <property type="molecule type" value="Genomic_DNA"/>
</dbReference>
<proteinExistence type="predicted"/>
<evidence type="ECO:0000256" key="1">
    <source>
        <dbReference type="SAM" id="Coils"/>
    </source>
</evidence>
<name>A0A6C0CPR1_9ZZZZ</name>
<reference evidence="2" key="1">
    <citation type="journal article" date="2020" name="Nature">
        <title>Giant virus diversity and host interactions through global metagenomics.</title>
        <authorList>
            <person name="Schulz F."/>
            <person name="Roux S."/>
            <person name="Paez-Espino D."/>
            <person name="Jungbluth S."/>
            <person name="Walsh D.A."/>
            <person name="Denef V.J."/>
            <person name="McMahon K.D."/>
            <person name="Konstantinidis K.T."/>
            <person name="Eloe-Fadrosh E.A."/>
            <person name="Kyrpides N.C."/>
            <person name="Woyke T."/>
        </authorList>
    </citation>
    <scope>NUCLEOTIDE SEQUENCE</scope>
    <source>
        <strain evidence="2">GVMAG-M-3300021425-30</strain>
    </source>
</reference>
<evidence type="ECO:0000313" key="2">
    <source>
        <dbReference type="EMBL" id="QHT06471.1"/>
    </source>
</evidence>
<organism evidence="2">
    <name type="scientific">viral metagenome</name>
    <dbReference type="NCBI Taxonomy" id="1070528"/>
    <lineage>
        <taxon>unclassified sequences</taxon>
        <taxon>metagenomes</taxon>
        <taxon>organismal metagenomes</taxon>
    </lineage>
</organism>